<reference evidence="1" key="2">
    <citation type="submission" date="2022-03" db="EMBL/GenBank/DDBJ databases">
        <title>Draft title - Genomic analysis of global carrot germplasm unveils the trajectory of domestication and the origin of high carotenoid orange carrot.</title>
        <authorList>
            <person name="Iorizzo M."/>
            <person name="Ellison S."/>
            <person name="Senalik D."/>
            <person name="Macko-Podgorni A."/>
            <person name="Grzebelus D."/>
            <person name="Bostan H."/>
            <person name="Rolling W."/>
            <person name="Curaba J."/>
            <person name="Simon P."/>
        </authorList>
    </citation>
    <scope>NUCLEOTIDE SEQUENCE</scope>
    <source>
        <tissue evidence="1">Leaf</tissue>
    </source>
</reference>
<evidence type="ECO:0000313" key="2">
    <source>
        <dbReference type="Proteomes" id="UP000077755"/>
    </source>
</evidence>
<dbReference type="Proteomes" id="UP000077755">
    <property type="component" value="Chromosome 5"/>
</dbReference>
<proteinExistence type="predicted"/>
<dbReference type="Gramene" id="KZM94305">
    <property type="protein sequence ID" value="KZM94305"/>
    <property type="gene ID" value="DCAR_017548"/>
</dbReference>
<evidence type="ECO:0000313" key="1">
    <source>
        <dbReference type="EMBL" id="WOH00744.1"/>
    </source>
</evidence>
<sequence>MARSMAPLIILNVDIVLFMLSLLQQDYQEEGFLDLFFFIQVWFRHQTPQAVDYLLQNLDWSKMHEVVEPFMNLPHRLFCKFLEYNISIGVKGALCYEACKNLIQGVNPIHYLHVLESIADEDSLAFLANQIFRTLYDQTLLHNSALCLQEKISVSSDFSCDFVKNCQTLRGRYRKYSMMWEGPQEIIPQNGVCSSNSSGEGHIMDGMGTFGKKFQVLDLFDVLCFSCSRAETLEVLHGLDWSWMHEADNSWVPLVVTRFTAFLDKCIQIRVSDAFCYVACKNLFVGINPMYHLNVLRELSTTHHLSFLSYHIFMSVYDIESVQFCARSIACQVSRSGHFKEYLLKNCRILNVRNDYSRVGWVRDPSLPPPLPLCALFRSDSDGHFNPYRWPALYKDILSTECSLCSLQILLLIIFR</sequence>
<protein>
    <submittedName>
        <fullName evidence="1">Uncharacterized protein</fullName>
    </submittedName>
</protein>
<keyword evidence="2" id="KW-1185">Reference proteome</keyword>
<name>A0A164YCH0_DAUCS</name>
<organism evidence="1 2">
    <name type="scientific">Daucus carota subsp. sativus</name>
    <name type="common">Carrot</name>
    <dbReference type="NCBI Taxonomy" id="79200"/>
    <lineage>
        <taxon>Eukaryota</taxon>
        <taxon>Viridiplantae</taxon>
        <taxon>Streptophyta</taxon>
        <taxon>Embryophyta</taxon>
        <taxon>Tracheophyta</taxon>
        <taxon>Spermatophyta</taxon>
        <taxon>Magnoliopsida</taxon>
        <taxon>eudicotyledons</taxon>
        <taxon>Gunneridae</taxon>
        <taxon>Pentapetalae</taxon>
        <taxon>asterids</taxon>
        <taxon>campanulids</taxon>
        <taxon>Apiales</taxon>
        <taxon>Apiaceae</taxon>
        <taxon>Apioideae</taxon>
        <taxon>Scandiceae</taxon>
        <taxon>Daucinae</taxon>
        <taxon>Daucus</taxon>
        <taxon>Daucus sect. Daucus</taxon>
    </lineage>
</organism>
<reference evidence="1" key="1">
    <citation type="journal article" date="2016" name="Nat. Genet.">
        <title>A high-quality carrot genome assembly provides new insights into carotenoid accumulation and asterid genome evolution.</title>
        <authorList>
            <person name="Iorizzo M."/>
            <person name="Ellison S."/>
            <person name="Senalik D."/>
            <person name="Zeng P."/>
            <person name="Satapoomin P."/>
            <person name="Huang J."/>
            <person name="Bowman M."/>
            <person name="Iovene M."/>
            <person name="Sanseverino W."/>
            <person name="Cavagnaro P."/>
            <person name="Yildiz M."/>
            <person name="Macko-Podgorni A."/>
            <person name="Moranska E."/>
            <person name="Grzebelus E."/>
            <person name="Grzebelus D."/>
            <person name="Ashrafi H."/>
            <person name="Zheng Z."/>
            <person name="Cheng S."/>
            <person name="Spooner D."/>
            <person name="Van Deynze A."/>
            <person name="Simon P."/>
        </authorList>
    </citation>
    <scope>NUCLEOTIDE SEQUENCE</scope>
    <source>
        <tissue evidence="1">Leaf</tissue>
    </source>
</reference>
<accession>A0A164YCH0</accession>
<dbReference type="EMBL" id="CP093347">
    <property type="protein sequence ID" value="WOH00744.1"/>
    <property type="molecule type" value="Genomic_DNA"/>
</dbReference>
<gene>
    <name evidence="1" type="ORF">DCAR_0520118</name>
</gene>
<dbReference type="AlphaFoldDB" id="A0A164YCH0"/>